<evidence type="ECO:0000256" key="1">
    <source>
        <dbReference type="SAM" id="MobiDB-lite"/>
    </source>
</evidence>
<feature type="region of interest" description="Disordered" evidence="1">
    <location>
        <begin position="27"/>
        <end position="60"/>
    </location>
</feature>
<evidence type="ECO:0000313" key="2">
    <source>
        <dbReference type="EMBL" id="GAH46293.1"/>
    </source>
</evidence>
<name>X1HLV2_9ZZZZ</name>
<sequence>MCSFDEVMNWYNGEKWKKKNTVLRTSLKASTGSSRSEGTVGAGRRGCAGTRTARNGLQSNTRVNSTAKISAGIGISEEWKPFDKEGEKCLSLE</sequence>
<gene>
    <name evidence="2" type="ORF">S03H2_14922</name>
</gene>
<organism evidence="2">
    <name type="scientific">marine sediment metagenome</name>
    <dbReference type="NCBI Taxonomy" id="412755"/>
    <lineage>
        <taxon>unclassified sequences</taxon>
        <taxon>metagenomes</taxon>
        <taxon>ecological metagenomes</taxon>
    </lineage>
</organism>
<reference evidence="2" key="1">
    <citation type="journal article" date="2014" name="Front. Microbiol.">
        <title>High frequency of phylogenetically diverse reductive dehalogenase-homologous genes in deep subseafloor sedimentary metagenomes.</title>
        <authorList>
            <person name="Kawai M."/>
            <person name="Futagami T."/>
            <person name="Toyoda A."/>
            <person name="Takaki Y."/>
            <person name="Nishi S."/>
            <person name="Hori S."/>
            <person name="Arai W."/>
            <person name="Tsubouchi T."/>
            <person name="Morono Y."/>
            <person name="Uchiyama I."/>
            <person name="Ito T."/>
            <person name="Fujiyama A."/>
            <person name="Inagaki F."/>
            <person name="Takami H."/>
        </authorList>
    </citation>
    <scope>NUCLEOTIDE SEQUENCE</scope>
    <source>
        <strain evidence="2">Expedition CK06-06</strain>
    </source>
</reference>
<protein>
    <submittedName>
        <fullName evidence="2">Uncharacterized protein</fullName>
    </submittedName>
</protein>
<feature type="compositionally biased region" description="Low complexity" evidence="1">
    <location>
        <begin position="47"/>
        <end position="56"/>
    </location>
</feature>
<comment type="caution">
    <text evidence="2">The sequence shown here is derived from an EMBL/GenBank/DDBJ whole genome shotgun (WGS) entry which is preliminary data.</text>
</comment>
<proteinExistence type="predicted"/>
<accession>X1HLV2</accession>
<dbReference type="EMBL" id="BARU01007576">
    <property type="protein sequence ID" value="GAH46293.1"/>
    <property type="molecule type" value="Genomic_DNA"/>
</dbReference>
<feature type="compositionally biased region" description="Polar residues" evidence="1">
    <location>
        <begin position="27"/>
        <end position="37"/>
    </location>
</feature>
<dbReference type="AlphaFoldDB" id="X1HLV2"/>